<dbReference type="EMBL" id="VSSQ01006860">
    <property type="protein sequence ID" value="MPM34069.1"/>
    <property type="molecule type" value="Genomic_DNA"/>
</dbReference>
<accession>A0A644Z0J6</accession>
<dbReference type="AlphaFoldDB" id="A0A644Z0J6"/>
<name>A0A644Z0J6_9ZZZZ</name>
<sequence>MNPKLCKFLCTLLMATTYGLLFSQETAGGSVFYERTRLLSWEQREKEAVDEFSAGNYPDFLTKWERVETIQSDANGAERSVVFFVSPDYVAVGDNHDYFTIPLTPMASTTIARMLGASLPTPKVVDLVYKASRLKLEPFNYIPRGDRNTTPDLLYEHSKVIQAQAKAAGFQPGVFVAGVKKDVVVSAKLADPARQKHVIIYGWHRLDGKPIQPEYNGHVNWYVDYSHGTRLVNNRVMIDGVEYDYQSVLKDELLHTLLSYDKEPLSRTEY</sequence>
<comment type="caution">
    <text evidence="1">The sequence shown here is derived from an EMBL/GenBank/DDBJ whole genome shotgun (WGS) entry which is preliminary data.</text>
</comment>
<gene>
    <name evidence="1" type="ORF">SDC9_80650</name>
</gene>
<reference evidence="1" key="1">
    <citation type="submission" date="2019-08" db="EMBL/GenBank/DDBJ databases">
        <authorList>
            <person name="Kucharzyk K."/>
            <person name="Murdoch R.W."/>
            <person name="Higgins S."/>
            <person name="Loffler F."/>
        </authorList>
    </citation>
    <scope>NUCLEOTIDE SEQUENCE</scope>
</reference>
<proteinExistence type="predicted"/>
<organism evidence="1">
    <name type="scientific">bioreactor metagenome</name>
    <dbReference type="NCBI Taxonomy" id="1076179"/>
    <lineage>
        <taxon>unclassified sequences</taxon>
        <taxon>metagenomes</taxon>
        <taxon>ecological metagenomes</taxon>
    </lineage>
</organism>
<protein>
    <submittedName>
        <fullName evidence="1">Uncharacterized protein</fullName>
    </submittedName>
</protein>
<evidence type="ECO:0000313" key="1">
    <source>
        <dbReference type="EMBL" id="MPM34069.1"/>
    </source>
</evidence>